<reference evidence="11 12" key="1">
    <citation type="submission" date="2017-01" db="EMBL/GenBank/DDBJ databases">
        <title>Draft sequence of Acidihalobacter ferrooxidans strain DSM 14175 (strain V8).</title>
        <authorList>
            <person name="Khaleque H.N."/>
            <person name="Ramsay J.P."/>
            <person name="Murphy R.J.T."/>
            <person name="Kaksonen A.H."/>
            <person name="Boxall N.J."/>
            <person name="Watkin E.L.J."/>
        </authorList>
    </citation>
    <scope>NUCLEOTIDE SEQUENCE [LARGE SCALE GENOMIC DNA]</scope>
    <source>
        <strain evidence="11 12">V8</strain>
    </source>
</reference>
<organism evidence="11 12">
    <name type="scientific">Acidihalobacter ferrooxydans</name>
    <dbReference type="NCBI Taxonomy" id="1765967"/>
    <lineage>
        <taxon>Bacteria</taxon>
        <taxon>Pseudomonadati</taxon>
        <taxon>Pseudomonadota</taxon>
        <taxon>Gammaproteobacteria</taxon>
        <taxon>Chromatiales</taxon>
        <taxon>Ectothiorhodospiraceae</taxon>
        <taxon>Acidihalobacter</taxon>
    </lineage>
</organism>
<dbReference type="InterPro" id="IPR006224">
    <property type="entry name" value="PsdUridine_synth_RluA-like_CS"/>
</dbReference>
<dbReference type="SUPFAM" id="SSF55174">
    <property type="entry name" value="Alpha-L RNA-binding motif"/>
    <property type="match status" value="1"/>
</dbReference>
<dbReference type="PANTHER" id="PTHR21600">
    <property type="entry name" value="MITOCHONDRIAL RNA PSEUDOURIDINE SYNTHASE"/>
    <property type="match status" value="1"/>
</dbReference>
<accession>A0A1P8UFY0</accession>
<dbReference type="PANTHER" id="PTHR21600:SF92">
    <property type="entry name" value="RIBOSOMAL LARGE SUBUNIT PSEUDOURIDINE SYNTHASE C"/>
    <property type="match status" value="1"/>
</dbReference>
<dbReference type="AlphaFoldDB" id="A0A1P8UFY0"/>
<dbReference type="NCBIfam" id="TIGR00005">
    <property type="entry name" value="rluA_subfam"/>
    <property type="match status" value="1"/>
</dbReference>
<dbReference type="STRING" id="1765967.BW247_05735"/>
<evidence type="ECO:0000313" key="12">
    <source>
        <dbReference type="Proteomes" id="UP000243807"/>
    </source>
</evidence>
<evidence type="ECO:0000256" key="1">
    <source>
        <dbReference type="ARBA" id="ARBA00000381"/>
    </source>
</evidence>
<comment type="catalytic activity">
    <reaction evidence="9">
        <text>a uridine in RNA = a pseudouridine in RNA</text>
        <dbReference type="Rhea" id="RHEA:48348"/>
        <dbReference type="Rhea" id="RHEA-COMP:12068"/>
        <dbReference type="Rhea" id="RHEA-COMP:12069"/>
        <dbReference type="ChEBI" id="CHEBI:65314"/>
        <dbReference type="ChEBI" id="CHEBI:65315"/>
    </reaction>
</comment>
<dbReference type="InterPro" id="IPR006225">
    <property type="entry name" value="PsdUridine_synth_RluC/D"/>
</dbReference>
<comment type="function">
    <text evidence="2">Responsible for synthesis of pseudouridine from uracil at positions 955, 2504 and 2580 in 23S ribosomal RNA.</text>
</comment>
<dbReference type="GO" id="GO:0000455">
    <property type="term" value="P:enzyme-directed rRNA pseudouridine synthesis"/>
    <property type="evidence" value="ECO:0007669"/>
    <property type="project" value="UniProtKB-ARBA"/>
</dbReference>
<dbReference type="OrthoDB" id="9807829at2"/>
<dbReference type="KEGG" id="afy:BW247_05735"/>
<evidence type="ECO:0000256" key="5">
    <source>
        <dbReference type="ARBA" id="ARBA00022884"/>
    </source>
</evidence>
<dbReference type="Pfam" id="PF01479">
    <property type="entry name" value="S4"/>
    <property type="match status" value="1"/>
</dbReference>
<protein>
    <recommendedName>
        <fullName evidence="9">Pseudouridine synthase</fullName>
        <ecNumber evidence="9">5.4.99.-</ecNumber>
    </recommendedName>
</protein>
<dbReference type="EMBL" id="CP019434">
    <property type="protein sequence ID" value="APZ42661.1"/>
    <property type="molecule type" value="Genomic_DNA"/>
</dbReference>
<dbReference type="SMART" id="SM00363">
    <property type="entry name" value="S4"/>
    <property type="match status" value="1"/>
</dbReference>
<keyword evidence="6 9" id="KW-0413">Isomerase</keyword>
<dbReference type="Gene3D" id="3.10.290.10">
    <property type="entry name" value="RNA-binding S4 domain"/>
    <property type="match status" value="1"/>
</dbReference>
<dbReference type="PROSITE" id="PS01129">
    <property type="entry name" value="PSI_RLU"/>
    <property type="match status" value="1"/>
</dbReference>
<evidence type="ECO:0000259" key="10">
    <source>
        <dbReference type="SMART" id="SM00363"/>
    </source>
</evidence>
<keyword evidence="4" id="KW-0698">rRNA processing</keyword>
<evidence type="ECO:0000256" key="2">
    <source>
        <dbReference type="ARBA" id="ARBA00002876"/>
    </source>
</evidence>
<dbReference type="InterPro" id="IPR036986">
    <property type="entry name" value="S4_RNA-bd_sf"/>
</dbReference>
<gene>
    <name evidence="11" type="ORF">BW247_05735</name>
</gene>
<evidence type="ECO:0000256" key="8">
    <source>
        <dbReference type="PROSITE-ProRule" id="PRU00182"/>
    </source>
</evidence>
<dbReference type="InterPro" id="IPR050188">
    <property type="entry name" value="RluA_PseudoU_synthase"/>
</dbReference>
<sequence>MTVISRSDTPAVRFVDIDETHAGQRLDNFLLGELKGVTRSLVYRIVRKGEVRVNKGRAKPTYRLVAGDRVRIPPLRLASPATGAKSVVPASMATALDTAVLYEDAELLVLDKPAGLAVHGGSGLRFGVIESLRELRPHTPFLELAHRLDRETSGVLVLAKSRGILVQLHALLREGGMHKEYLALLVGAWRGGSRTVDAPLARSARRGNERLVEVSEEQGAAAVSRFRPVRRWREHTLVAVDIGTGRTHQIRVHAASLGYPVVGDAKYGDFAANRGARDRGLKRQFLHAASLAFQVPDSGRKFRFEAPLPEDLQAYLDRLG</sequence>
<comment type="catalytic activity">
    <reaction evidence="1">
        <text>uridine(955/2504/2580) in 23S rRNA = pseudouridine(955/2504/2580) in 23S rRNA</text>
        <dbReference type="Rhea" id="RHEA:42528"/>
        <dbReference type="Rhea" id="RHEA-COMP:10099"/>
        <dbReference type="Rhea" id="RHEA-COMP:10100"/>
        <dbReference type="ChEBI" id="CHEBI:65314"/>
        <dbReference type="ChEBI" id="CHEBI:65315"/>
        <dbReference type="EC" id="5.4.99.24"/>
    </reaction>
</comment>
<dbReference type="CDD" id="cd02869">
    <property type="entry name" value="PseudoU_synth_RluA_like"/>
    <property type="match status" value="1"/>
</dbReference>
<keyword evidence="5 8" id="KW-0694">RNA-binding</keyword>
<feature type="active site" evidence="7">
    <location>
        <position position="149"/>
    </location>
</feature>
<dbReference type="GO" id="GO:0003723">
    <property type="term" value="F:RNA binding"/>
    <property type="evidence" value="ECO:0007669"/>
    <property type="project" value="UniProtKB-KW"/>
</dbReference>
<feature type="domain" description="RNA-binding S4" evidence="10">
    <location>
        <begin position="24"/>
        <end position="83"/>
    </location>
</feature>
<dbReference type="EC" id="5.4.99.-" evidence="9"/>
<evidence type="ECO:0000256" key="3">
    <source>
        <dbReference type="ARBA" id="ARBA00010876"/>
    </source>
</evidence>
<evidence type="ECO:0000256" key="7">
    <source>
        <dbReference type="PIRSR" id="PIRSR606225-1"/>
    </source>
</evidence>
<dbReference type="InterPro" id="IPR020103">
    <property type="entry name" value="PsdUridine_synth_cat_dom_sf"/>
</dbReference>
<dbReference type="Gene3D" id="3.30.2350.10">
    <property type="entry name" value="Pseudouridine synthase"/>
    <property type="match status" value="1"/>
</dbReference>
<dbReference type="Proteomes" id="UP000243807">
    <property type="component" value="Chromosome"/>
</dbReference>
<proteinExistence type="inferred from homology"/>
<evidence type="ECO:0000313" key="11">
    <source>
        <dbReference type="EMBL" id="APZ42661.1"/>
    </source>
</evidence>
<evidence type="ECO:0000256" key="4">
    <source>
        <dbReference type="ARBA" id="ARBA00022552"/>
    </source>
</evidence>
<keyword evidence="12" id="KW-1185">Reference proteome</keyword>
<dbReference type="CDD" id="cd00165">
    <property type="entry name" value="S4"/>
    <property type="match status" value="1"/>
</dbReference>
<dbReference type="GO" id="GO:0160141">
    <property type="term" value="F:23S rRNA pseudouridine(955/2504/2580) synthase activity"/>
    <property type="evidence" value="ECO:0007669"/>
    <property type="project" value="UniProtKB-EC"/>
</dbReference>
<dbReference type="InterPro" id="IPR006145">
    <property type="entry name" value="PsdUridine_synth_RsuA/RluA"/>
</dbReference>
<dbReference type="SUPFAM" id="SSF55120">
    <property type="entry name" value="Pseudouridine synthase"/>
    <property type="match status" value="1"/>
</dbReference>
<evidence type="ECO:0000256" key="9">
    <source>
        <dbReference type="RuleBase" id="RU362028"/>
    </source>
</evidence>
<evidence type="ECO:0000256" key="6">
    <source>
        <dbReference type="ARBA" id="ARBA00023235"/>
    </source>
</evidence>
<dbReference type="PROSITE" id="PS50889">
    <property type="entry name" value="S4"/>
    <property type="match status" value="1"/>
</dbReference>
<dbReference type="Pfam" id="PF00849">
    <property type="entry name" value="PseudoU_synth_2"/>
    <property type="match status" value="1"/>
</dbReference>
<name>A0A1P8UFY0_9GAMM</name>
<dbReference type="InterPro" id="IPR002942">
    <property type="entry name" value="S4_RNA-bd"/>
</dbReference>
<comment type="similarity">
    <text evidence="3 9">Belongs to the pseudouridine synthase RluA family.</text>
</comment>